<dbReference type="InterPro" id="IPR018247">
    <property type="entry name" value="EF_Hand_1_Ca_BS"/>
</dbReference>
<evidence type="ECO:0000256" key="6">
    <source>
        <dbReference type="ARBA" id="ARBA00022989"/>
    </source>
</evidence>
<comment type="caution">
    <text evidence="11">The sequence shown here is derived from an EMBL/GenBank/DDBJ whole genome shotgun (WGS) entry which is preliminary data.</text>
</comment>
<keyword evidence="7 8" id="KW-0472">Membrane</keyword>
<dbReference type="Gene3D" id="1.10.238.10">
    <property type="entry name" value="EF-hand"/>
    <property type="match status" value="1"/>
</dbReference>
<evidence type="ECO:0000256" key="4">
    <source>
        <dbReference type="ARBA" id="ARBA00022737"/>
    </source>
</evidence>
<feature type="repeat" description="Solcar" evidence="8">
    <location>
        <begin position="257"/>
        <end position="341"/>
    </location>
</feature>
<feature type="domain" description="EF-hand" evidence="10">
    <location>
        <begin position="3"/>
        <end position="38"/>
    </location>
</feature>
<dbReference type="AlphaFoldDB" id="A0A813GCQ3"/>
<dbReference type="EMBL" id="CAJNNV010028524">
    <property type="protein sequence ID" value="CAE8624899.1"/>
    <property type="molecule type" value="Genomic_DNA"/>
</dbReference>
<dbReference type="CDD" id="cd00051">
    <property type="entry name" value="EFh"/>
    <property type="match status" value="1"/>
</dbReference>
<keyword evidence="6" id="KW-1133">Transmembrane helix</keyword>
<dbReference type="InterPro" id="IPR023395">
    <property type="entry name" value="MCP_dom_sf"/>
</dbReference>
<comment type="similarity">
    <text evidence="9">Belongs to the mitochondrial carrier (TC 2.A.29) family.</text>
</comment>
<dbReference type="SUPFAM" id="SSF103506">
    <property type="entry name" value="Mitochondrial carrier"/>
    <property type="match status" value="1"/>
</dbReference>
<dbReference type="OMA" id="VISYAEW"/>
<accession>A0A813GCQ3</accession>
<evidence type="ECO:0000256" key="1">
    <source>
        <dbReference type="ARBA" id="ARBA00004448"/>
    </source>
</evidence>
<dbReference type="Gene3D" id="1.50.40.10">
    <property type="entry name" value="Mitochondrial carrier domain"/>
    <property type="match status" value="1"/>
</dbReference>
<evidence type="ECO:0000256" key="2">
    <source>
        <dbReference type="ARBA" id="ARBA00022448"/>
    </source>
</evidence>
<dbReference type="Proteomes" id="UP000654075">
    <property type="component" value="Unassembled WGS sequence"/>
</dbReference>
<keyword evidence="5" id="KW-0106">Calcium</keyword>
<feature type="repeat" description="Solcar" evidence="8">
    <location>
        <begin position="350"/>
        <end position="440"/>
    </location>
</feature>
<dbReference type="Pfam" id="PF00153">
    <property type="entry name" value="Mito_carr"/>
    <property type="match status" value="3"/>
</dbReference>
<dbReference type="InterPro" id="IPR002067">
    <property type="entry name" value="MCP"/>
</dbReference>
<keyword evidence="3 8" id="KW-0812">Transmembrane</keyword>
<proteinExistence type="inferred from homology"/>
<sequence length="447" mass="48421">ALLTAEELATTFSRLDLDGSKSLSKAEFGQGVFDLGHVSQKASEVWVDRVFKEFDLDHNGTLDMDEFSKYVVSHASSLRSSFDELDVSHTGLLSADDVRSSLTKAKVSFLDQDVEVLLRRLGLGSGEADISWHSFLEATLLLPDMSSRDLMLSQYNQLSLHAPPSATTPLMLVIAGFVAGGISRTATAPADRLRAILATGREASISSAISSTLRNEGWRGFWQGNLANCIQVGPESALTFYFYEALKDKFCHDVHAPTASERFLAGSASGALSMTAVYPMYVIQNRLAAAPSGTYRSLLDCVRQTAAGGVPSLFAGYLPSLVRIIPYKGIDLAGYNILKDKLKDPNTGEISQLHSLACGGAASMCSQSLTYPLMLARTVLQQPVDVAGGGRSYSGMLEVLVHRRQLHGLSGWYAGLAPQLCKMVPAVAIQFAIYERTLHFVADLWKR</sequence>
<dbReference type="OrthoDB" id="270584at2759"/>
<dbReference type="PROSITE" id="PS50920">
    <property type="entry name" value="SOLCAR"/>
    <property type="match status" value="3"/>
</dbReference>
<dbReference type="InterPro" id="IPR002048">
    <property type="entry name" value="EF_hand_dom"/>
</dbReference>
<evidence type="ECO:0000259" key="10">
    <source>
        <dbReference type="PROSITE" id="PS50222"/>
    </source>
</evidence>
<evidence type="ECO:0000256" key="5">
    <source>
        <dbReference type="ARBA" id="ARBA00022837"/>
    </source>
</evidence>
<feature type="domain" description="EF-hand" evidence="10">
    <location>
        <begin position="42"/>
        <end position="77"/>
    </location>
</feature>
<organism evidence="11 12">
    <name type="scientific">Polarella glacialis</name>
    <name type="common">Dinoflagellate</name>
    <dbReference type="NCBI Taxonomy" id="89957"/>
    <lineage>
        <taxon>Eukaryota</taxon>
        <taxon>Sar</taxon>
        <taxon>Alveolata</taxon>
        <taxon>Dinophyceae</taxon>
        <taxon>Suessiales</taxon>
        <taxon>Suessiaceae</taxon>
        <taxon>Polarella</taxon>
    </lineage>
</organism>
<reference evidence="11" key="1">
    <citation type="submission" date="2021-02" db="EMBL/GenBank/DDBJ databases">
        <authorList>
            <person name="Dougan E. K."/>
            <person name="Rhodes N."/>
            <person name="Thang M."/>
            <person name="Chan C."/>
        </authorList>
    </citation>
    <scope>NUCLEOTIDE SEQUENCE</scope>
</reference>
<dbReference type="PROSITE" id="PS00018">
    <property type="entry name" value="EF_HAND_1"/>
    <property type="match status" value="3"/>
</dbReference>
<dbReference type="GO" id="GO:0005509">
    <property type="term" value="F:calcium ion binding"/>
    <property type="evidence" value="ECO:0007669"/>
    <property type="project" value="InterPro"/>
</dbReference>
<dbReference type="PROSITE" id="PS50222">
    <property type="entry name" value="EF_HAND_2"/>
    <property type="match status" value="2"/>
</dbReference>
<dbReference type="GO" id="GO:0005743">
    <property type="term" value="C:mitochondrial inner membrane"/>
    <property type="evidence" value="ECO:0007669"/>
    <property type="project" value="UniProtKB-SubCell"/>
</dbReference>
<dbReference type="Pfam" id="PF13499">
    <property type="entry name" value="EF-hand_7"/>
    <property type="match status" value="1"/>
</dbReference>
<evidence type="ECO:0000313" key="12">
    <source>
        <dbReference type="Proteomes" id="UP000654075"/>
    </source>
</evidence>
<feature type="non-terminal residue" evidence="11">
    <location>
        <position position="1"/>
    </location>
</feature>
<keyword evidence="2 9" id="KW-0813">Transport</keyword>
<dbReference type="SMART" id="SM00054">
    <property type="entry name" value="EFh"/>
    <property type="match status" value="3"/>
</dbReference>
<dbReference type="InterPro" id="IPR018108">
    <property type="entry name" value="MCP_transmembrane"/>
</dbReference>
<protein>
    <recommendedName>
        <fullName evidence="10">EF-hand domain-containing protein</fullName>
    </recommendedName>
</protein>
<evidence type="ECO:0000313" key="11">
    <source>
        <dbReference type="EMBL" id="CAE8624899.1"/>
    </source>
</evidence>
<dbReference type="InterPro" id="IPR011992">
    <property type="entry name" value="EF-hand-dom_pair"/>
</dbReference>
<dbReference type="PANTHER" id="PTHR24089">
    <property type="entry name" value="SOLUTE CARRIER FAMILY 25"/>
    <property type="match status" value="1"/>
</dbReference>
<keyword evidence="12" id="KW-1185">Reference proteome</keyword>
<evidence type="ECO:0000256" key="9">
    <source>
        <dbReference type="RuleBase" id="RU000488"/>
    </source>
</evidence>
<evidence type="ECO:0000256" key="3">
    <source>
        <dbReference type="ARBA" id="ARBA00022692"/>
    </source>
</evidence>
<dbReference type="GO" id="GO:0055085">
    <property type="term" value="P:transmembrane transport"/>
    <property type="evidence" value="ECO:0007669"/>
    <property type="project" value="InterPro"/>
</dbReference>
<keyword evidence="4" id="KW-0677">Repeat</keyword>
<dbReference type="PRINTS" id="PR00926">
    <property type="entry name" value="MITOCARRIER"/>
</dbReference>
<gene>
    <name evidence="11" type="ORF">PGLA1383_LOCUS41994</name>
</gene>
<comment type="subcellular location">
    <subcellularLocation>
        <location evidence="1">Mitochondrion inner membrane</location>
        <topology evidence="1">Multi-pass membrane protein</topology>
    </subcellularLocation>
</comment>
<name>A0A813GCQ3_POLGL</name>
<evidence type="ECO:0000256" key="7">
    <source>
        <dbReference type="ARBA" id="ARBA00023136"/>
    </source>
</evidence>
<feature type="repeat" description="Solcar" evidence="8">
    <location>
        <begin position="167"/>
        <end position="249"/>
    </location>
</feature>
<evidence type="ECO:0000256" key="8">
    <source>
        <dbReference type="PROSITE-ProRule" id="PRU00282"/>
    </source>
</evidence>
<dbReference type="SUPFAM" id="SSF47473">
    <property type="entry name" value="EF-hand"/>
    <property type="match status" value="1"/>
</dbReference>